<dbReference type="EMBL" id="JACEIB010000025">
    <property type="protein sequence ID" value="MBA2935530.1"/>
    <property type="molecule type" value="Genomic_DNA"/>
</dbReference>
<sequence>MIPTKRDDVLVIPPTVILAMREMLPRQSKDCVMEVLGVSSNTWTKIKRGEAIRRSTGERLLQRFGHDLPRA</sequence>
<proteinExistence type="predicted"/>
<dbReference type="AlphaFoldDB" id="A0A838L9F2"/>
<comment type="caution">
    <text evidence="1">The sequence shown here is derived from an EMBL/GenBank/DDBJ whole genome shotgun (WGS) entry which is preliminary data.</text>
</comment>
<evidence type="ECO:0000313" key="1">
    <source>
        <dbReference type="EMBL" id="MBA2935530.1"/>
    </source>
</evidence>
<reference evidence="1 2" key="1">
    <citation type="submission" date="2020-07" db="EMBL/GenBank/DDBJ databases">
        <authorList>
            <person name="Sun Q."/>
        </authorList>
    </citation>
    <scope>NUCLEOTIDE SEQUENCE [LARGE SCALE GENOMIC DNA]</scope>
    <source>
        <strain evidence="1 2">CGMCC 1.13654</strain>
    </source>
</reference>
<keyword evidence="2" id="KW-1185">Reference proteome</keyword>
<name>A0A838L9F2_9SPHN</name>
<gene>
    <name evidence="1" type="ORF">HZF05_15695</name>
</gene>
<evidence type="ECO:0000313" key="2">
    <source>
        <dbReference type="Proteomes" id="UP000570166"/>
    </source>
</evidence>
<organism evidence="1 2">
    <name type="scientific">Sphingomonas chungangi</name>
    <dbReference type="NCBI Taxonomy" id="2683589"/>
    <lineage>
        <taxon>Bacteria</taxon>
        <taxon>Pseudomonadati</taxon>
        <taxon>Pseudomonadota</taxon>
        <taxon>Alphaproteobacteria</taxon>
        <taxon>Sphingomonadales</taxon>
        <taxon>Sphingomonadaceae</taxon>
        <taxon>Sphingomonas</taxon>
    </lineage>
</organism>
<protein>
    <submittedName>
        <fullName evidence="1">Uncharacterized protein</fullName>
    </submittedName>
</protein>
<dbReference type="RefSeq" id="WP_160365496.1">
    <property type="nucleotide sequence ID" value="NZ_JACEIB010000025.1"/>
</dbReference>
<dbReference type="Proteomes" id="UP000570166">
    <property type="component" value="Unassembled WGS sequence"/>
</dbReference>
<accession>A0A838L9F2</accession>